<evidence type="ECO:0000313" key="2">
    <source>
        <dbReference type="EMBL" id="MDQ1022461.1"/>
    </source>
</evidence>
<name>A0ABU0SFY4_9ACTN</name>
<dbReference type="EMBL" id="JAUSZI010000001">
    <property type="protein sequence ID" value="MDQ1022461.1"/>
    <property type="molecule type" value="Genomic_DNA"/>
</dbReference>
<dbReference type="InterPro" id="IPR048142">
    <property type="entry name" value="QRL_CxxC_CxxC"/>
</dbReference>
<organism evidence="2 3">
    <name type="scientific">Streptomyces umbrinus</name>
    <dbReference type="NCBI Taxonomy" id="67370"/>
    <lineage>
        <taxon>Bacteria</taxon>
        <taxon>Bacillati</taxon>
        <taxon>Actinomycetota</taxon>
        <taxon>Actinomycetes</taxon>
        <taxon>Kitasatosporales</taxon>
        <taxon>Streptomycetaceae</taxon>
        <taxon>Streptomyces</taxon>
        <taxon>Streptomyces phaeochromogenes group</taxon>
    </lineage>
</organism>
<sequence>MPRSRTRKRRHREIKRVPRSRATLPEYDRGAVPEGLVTWRQLRDLNLSPGDNRGPDGNRGPVAILRCAWCGYRPQYSCNHPTRGRLFRVDLAKPKRTPTLAQERALDRAMAARQTCPKCKRRYYFCLPLRRFGCCLECHDGTPADPTTYTAAPATHSLAA</sequence>
<dbReference type="RefSeq" id="WP_307517317.1">
    <property type="nucleotide sequence ID" value="NZ_JAUSZI010000001.1"/>
</dbReference>
<evidence type="ECO:0000256" key="1">
    <source>
        <dbReference type="SAM" id="MobiDB-lite"/>
    </source>
</evidence>
<keyword evidence="3" id="KW-1185">Reference proteome</keyword>
<accession>A0ABU0SFY4</accession>
<evidence type="ECO:0000313" key="3">
    <source>
        <dbReference type="Proteomes" id="UP001230328"/>
    </source>
</evidence>
<comment type="caution">
    <text evidence="2">The sequence shown here is derived from an EMBL/GenBank/DDBJ whole genome shotgun (WGS) entry which is preliminary data.</text>
</comment>
<protein>
    <submittedName>
        <fullName evidence="2">Uncharacterized protein</fullName>
    </submittedName>
</protein>
<gene>
    <name evidence="2" type="ORF">QF035_000043</name>
</gene>
<feature type="compositionally biased region" description="Basic residues" evidence="1">
    <location>
        <begin position="1"/>
        <end position="19"/>
    </location>
</feature>
<proteinExistence type="predicted"/>
<dbReference type="NCBIfam" id="NF041638">
    <property type="entry name" value="QRL_CxxC_CxxC"/>
    <property type="match status" value="1"/>
</dbReference>
<reference evidence="2 3" key="1">
    <citation type="submission" date="2023-07" db="EMBL/GenBank/DDBJ databases">
        <title>Comparative genomics of wheat-associated soil bacteria to identify genetic determinants of phenazine resistance.</title>
        <authorList>
            <person name="Mouncey N."/>
        </authorList>
    </citation>
    <scope>NUCLEOTIDE SEQUENCE [LARGE SCALE GENOMIC DNA]</scope>
    <source>
        <strain evidence="2 3">V2I4</strain>
    </source>
</reference>
<dbReference type="Proteomes" id="UP001230328">
    <property type="component" value="Unassembled WGS sequence"/>
</dbReference>
<feature type="region of interest" description="Disordered" evidence="1">
    <location>
        <begin position="1"/>
        <end position="22"/>
    </location>
</feature>